<gene>
    <name evidence="1" type="ORF">E2C01_071214</name>
</gene>
<organism evidence="1 2">
    <name type="scientific">Portunus trituberculatus</name>
    <name type="common">Swimming crab</name>
    <name type="synonym">Neptunus trituberculatus</name>
    <dbReference type="NCBI Taxonomy" id="210409"/>
    <lineage>
        <taxon>Eukaryota</taxon>
        <taxon>Metazoa</taxon>
        <taxon>Ecdysozoa</taxon>
        <taxon>Arthropoda</taxon>
        <taxon>Crustacea</taxon>
        <taxon>Multicrustacea</taxon>
        <taxon>Malacostraca</taxon>
        <taxon>Eumalacostraca</taxon>
        <taxon>Eucarida</taxon>
        <taxon>Decapoda</taxon>
        <taxon>Pleocyemata</taxon>
        <taxon>Brachyura</taxon>
        <taxon>Eubrachyura</taxon>
        <taxon>Portunoidea</taxon>
        <taxon>Portunidae</taxon>
        <taxon>Portuninae</taxon>
        <taxon>Portunus</taxon>
    </lineage>
</organism>
<dbReference type="AlphaFoldDB" id="A0A5B7HZE3"/>
<dbReference type="EMBL" id="VSRR010044206">
    <property type="protein sequence ID" value="MPC76782.1"/>
    <property type="molecule type" value="Genomic_DNA"/>
</dbReference>
<comment type="caution">
    <text evidence="1">The sequence shown here is derived from an EMBL/GenBank/DDBJ whole genome shotgun (WGS) entry which is preliminary data.</text>
</comment>
<evidence type="ECO:0000313" key="1">
    <source>
        <dbReference type="EMBL" id="MPC76782.1"/>
    </source>
</evidence>
<dbReference type="Proteomes" id="UP000324222">
    <property type="component" value="Unassembled WGS sequence"/>
</dbReference>
<sequence>MKEGQGLVKKTSDRCRNIVKRILESNPRISARKIKEENPRLLGDISVHTVSCLIAELGYKTIAQ</sequence>
<proteinExistence type="predicted"/>
<reference evidence="1 2" key="1">
    <citation type="submission" date="2019-05" db="EMBL/GenBank/DDBJ databases">
        <title>Another draft genome of Portunus trituberculatus and its Hox gene families provides insights of decapod evolution.</title>
        <authorList>
            <person name="Jeong J.-H."/>
            <person name="Song I."/>
            <person name="Kim S."/>
            <person name="Choi T."/>
            <person name="Kim D."/>
            <person name="Ryu S."/>
            <person name="Kim W."/>
        </authorList>
    </citation>
    <scope>NUCLEOTIDE SEQUENCE [LARGE SCALE GENOMIC DNA]</scope>
    <source>
        <tissue evidence="1">Muscle</tissue>
    </source>
</reference>
<evidence type="ECO:0000313" key="2">
    <source>
        <dbReference type="Proteomes" id="UP000324222"/>
    </source>
</evidence>
<protein>
    <submittedName>
        <fullName evidence="1">Uncharacterized protein</fullName>
    </submittedName>
</protein>
<accession>A0A5B7HZE3</accession>
<name>A0A5B7HZE3_PORTR</name>
<keyword evidence="2" id="KW-1185">Reference proteome</keyword>